<keyword evidence="2" id="KW-1185">Reference proteome</keyword>
<sequence>MKYIQSNKIGKLLPLIWISIICFACTDQFDRFNMNKTQLMEITDKELSGLFTRALISGNCLLTSDQYSRGKSNISDHFSGYTVIGGVDREQNVFQLSHQQSVFSTFFSQTIPAIVAIQNNTVEKNPTAYHVATIWKGYVMHRLADAWGPLPYTEAGNGKDVIPYESVQDIYYNIFRDLTEAVDYLTAEVNKNPGLNVFGAGDIIYNGSVIQWIKFANTMRLRLACRISNVDPEKAKTEAEAAVKGAMMETDSDDAMIMDLPSFNGVQNGMCRIGGWHQNSMSTSMESVLKGYEDPRLQEYFSVVGPEVVVEEPEIMANIGGYHGMTPGFTAEDFVAFRLYSNFGPRWVGPNVVSTEVPINVGNAAETWFLKAEGAWRGWNMGGTAQSFYEKGIEVSIRQWRGASFPASQIQDYINSMATPVAPDNYPYYDPPMTDIPVKFSSDREKQYEQIITQKWLAIYPDSWEAWTEYRRTRLPKLYPKKNSMNPNIDVSRGMIVTRLPYPDNEKNGQPEEYAKAVALLGGPDLESTPLWWDVHPNGN</sequence>
<dbReference type="InterPro" id="IPR011990">
    <property type="entry name" value="TPR-like_helical_dom_sf"/>
</dbReference>
<dbReference type="EMBL" id="LT608328">
    <property type="protein sequence ID" value="SCM55451.1"/>
    <property type="molecule type" value="Genomic_DNA"/>
</dbReference>
<organism evidence="1 2">
    <name type="scientific">Petrimonas mucosa</name>
    <dbReference type="NCBI Taxonomy" id="1642646"/>
    <lineage>
        <taxon>Bacteria</taxon>
        <taxon>Pseudomonadati</taxon>
        <taxon>Bacteroidota</taxon>
        <taxon>Bacteroidia</taxon>
        <taxon>Bacteroidales</taxon>
        <taxon>Dysgonomonadaceae</taxon>
        <taxon>Petrimonas</taxon>
    </lineage>
</organism>
<dbReference type="STRING" id="1642646.ING2E5A_0378"/>
<dbReference type="RefSeq" id="WP_071135935.1">
    <property type="nucleotide sequence ID" value="NZ_JAQVII010000076.1"/>
</dbReference>
<dbReference type="AlphaFoldDB" id="A0A1G4G415"/>
<evidence type="ECO:0000313" key="2">
    <source>
        <dbReference type="Proteomes" id="UP000178485"/>
    </source>
</evidence>
<dbReference type="Proteomes" id="UP000178485">
    <property type="component" value="Chromosome i"/>
</dbReference>
<dbReference type="Gene3D" id="1.25.40.390">
    <property type="match status" value="1"/>
</dbReference>
<dbReference type="SUPFAM" id="SSF48452">
    <property type="entry name" value="TPR-like"/>
    <property type="match status" value="1"/>
</dbReference>
<reference evidence="1 2" key="1">
    <citation type="submission" date="2016-08" db="EMBL/GenBank/DDBJ databases">
        <authorList>
            <person name="Seilhamer J.J."/>
        </authorList>
    </citation>
    <scope>NUCLEOTIDE SEQUENCE [LARGE SCALE GENOMIC DNA]</scope>
    <source>
        <strain evidence="1">ING2-E5A</strain>
    </source>
</reference>
<evidence type="ECO:0000313" key="1">
    <source>
        <dbReference type="EMBL" id="SCM55451.1"/>
    </source>
</evidence>
<gene>
    <name evidence="1" type="ORF">ING2E5A_0378</name>
</gene>
<proteinExistence type="predicted"/>
<accession>A0A1G4G415</accession>
<dbReference type="InterPro" id="IPR024302">
    <property type="entry name" value="SusD-like"/>
</dbReference>
<dbReference type="Pfam" id="PF12741">
    <property type="entry name" value="SusD-like"/>
    <property type="match status" value="1"/>
</dbReference>
<protein>
    <recommendedName>
        <fullName evidence="3">SusD/RagB family nutrient-binding outer membrane lipoprotein</fullName>
    </recommendedName>
</protein>
<dbReference type="KEGG" id="pmuc:ING2E5A_0378"/>
<name>A0A1G4G415_9BACT</name>
<evidence type="ECO:0008006" key="3">
    <source>
        <dbReference type="Google" id="ProtNLM"/>
    </source>
</evidence>